<keyword evidence="2" id="KW-0547">Nucleotide-binding</keyword>
<proteinExistence type="predicted"/>
<organism evidence="2 3">
    <name type="scientific">Phytophthora palmivora</name>
    <dbReference type="NCBI Taxonomy" id="4796"/>
    <lineage>
        <taxon>Eukaryota</taxon>
        <taxon>Sar</taxon>
        <taxon>Stramenopiles</taxon>
        <taxon>Oomycota</taxon>
        <taxon>Peronosporomycetes</taxon>
        <taxon>Peronosporales</taxon>
        <taxon>Peronosporaceae</taxon>
        <taxon>Phytophthora</taxon>
    </lineage>
</organism>
<sequence length="125" mass="14719">MIRSQLARVRAADAERKRRASVYRSESQIDRDGQQDAQRARARRALMDPGDVEKLTIRGANFQVNSENYKDIKMLKRTGSTGKVCHLKSGRKCEMRTPLLDEQREMPWRMMINNRPYEIEPHEMR</sequence>
<name>A0A2P4WZN3_9STRA</name>
<evidence type="ECO:0000256" key="1">
    <source>
        <dbReference type="SAM" id="MobiDB-lite"/>
    </source>
</evidence>
<keyword evidence="2" id="KW-0067">ATP-binding</keyword>
<accession>A0A2P4WZN3</accession>
<protein>
    <submittedName>
        <fullName evidence="2">Helitron helicase-like protein</fullName>
    </submittedName>
</protein>
<keyword evidence="3" id="KW-1185">Reference proteome</keyword>
<dbReference type="AlphaFoldDB" id="A0A2P4WZN3"/>
<evidence type="ECO:0000313" key="3">
    <source>
        <dbReference type="Proteomes" id="UP000237271"/>
    </source>
</evidence>
<dbReference type="EMBL" id="NCKW01020157">
    <property type="protein sequence ID" value="POM58766.1"/>
    <property type="molecule type" value="Genomic_DNA"/>
</dbReference>
<dbReference type="GO" id="GO:0004386">
    <property type="term" value="F:helicase activity"/>
    <property type="evidence" value="ECO:0007669"/>
    <property type="project" value="UniProtKB-KW"/>
</dbReference>
<keyword evidence="2" id="KW-0347">Helicase</keyword>
<comment type="caution">
    <text evidence="2">The sequence shown here is derived from an EMBL/GenBank/DDBJ whole genome shotgun (WGS) entry which is preliminary data.</text>
</comment>
<gene>
    <name evidence="2" type="ORF">PHPALM_36544</name>
</gene>
<feature type="region of interest" description="Disordered" evidence="1">
    <location>
        <begin position="6"/>
        <end position="42"/>
    </location>
</feature>
<reference evidence="2 3" key="1">
    <citation type="journal article" date="2017" name="Genome Biol. Evol.">
        <title>Phytophthora megakarya and P. palmivora, closely related causal agents of cacao black pod rot, underwent increases in genome sizes and gene numbers by different mechanisms.</title>
        <authorList>
            <person name="Ali S.S."/>
            <person name="Shao J."/>
            <person name="Lary D.J."/>
            <person name="Kronmiller B."/>
            <person name="Shen D."/>
            <person name="Strem M.D."/>
            <person name="Amoako-Attah I."/>
            <person name="Akrofi A.Y."/>
            <person name="Begoude B.A."/>
            <person name="Ten Hoopen G.M."/>
            <person name="Coulibaly K."/>
            <person name="Kebe B.I."/>
            <person name="Melnick R.L."/>
            <person name="Guiltinan M.J."/>
            <person name="Tyler B.M."/>
            <person name="Meinhardt L.W."/>
            <person name="Bailey B.A."/>
        </authorList>
    </citation>
    <scope>NUCLEOTIDE SEQUENCE [LARGE SCALE GENOMIC DNA]</scope>
    <source>
        <strain evidence="3">sbr112.9</strain>
    </source>
</reference>
<dbReference type="Proteomes" id="UP000237271">
    <property type="component" value="Unassembled WGS sequence"/>
</dbReference>
<evidence type="ECO:0000313" key="2">
    <source>
        <dbReference type="EMBL" id="POM58766.1"/>
    </source>
</evidence>
<keyword evidence="2" id="KW-0378">Hydrolase</keyword>